<dbReference type="OrthoDB" id="2435285at2759"/>
<feature type="non-terminal residue" evidence="1">
    <location>
        <position position="137"/>
    </location>
</feature>
<reference evidence="1" key="1">
    <citation type="submission" date="2021-06" db="EMBL/GenBank/DDBJ databases">
        <authorList>
            <person name="Kallberg Y."/>
            <person name="Tangrot J."/>
            <person name="Rosling A."/>
        </authorList>
    </citation>
    <scope>NUCLEOTIDE SEQUENCE</scope>
    <source>
        <strain evidence="1">IN212</strain>
    </source>
</reference>
<evidence type="ECO:0000313" key="2">
    <source>
        <dbReference type="Proteomes" id="UP000789396"/>
    </source>
</evidence>
<dbReference type="AlphaFoldDB" id="A0A9N9JJW4"/>
<organism evidence="1 2">
    <name type="scientific">Racocetra fulgida</name>
    <dbReference type="NCBI Taxonomy" id="60492"/>
    <lineage>
        <taxon>Eukaryota</taxon>
        <taxon>Fungi</taxon>
        <taxon>Fungi incertae sedis</taxon>
        <taxon>Mucoromycota</taxon>
        <taxon>Glomeromycotina</taxon>
        <taxon>Glomeromycetes</taxon>
        <taxon>Diversisporales</taxon>
        <taxon>Gigasporaceae</taxon>
        <taxon>Racocetra</taxon>
    </lineage>
</organism>
<accession>A0A9N9JJW4</accession>
<comment type="caution">
    <text evidence="1">The sequence shown here is derived from an EMBL/GenBank/DDBJ whole genome shotgun (WGS) entry which is preliminary data.</text>
</comment>
<protein>
    <submittedName>
        <fullName evidence="1">4497_t:CDS:1</fullName>
    </submittedName>
</protein>
<name>A0A9N9JJW4_9GLOM</name>
<dbReference type="Proteomes" id="UP000789396">
    <property type="component" value="Unassembled WGS sequence"/>
</dbReference>
<dbReference type="EMBL" id="CAJVPZ010054247">
    <property type="protein sequence ID" value="CAG8782892.1"/>
    <property type="molecule type" value="Genomic_DNA"/>
</dbReference>
<evidence type="ECO:0000313" key="1">
    <source>
        <dbReference type="EMBL" id="CAG8782892.1"/>
    </source>
</evidence>
<sequence>LLSLNDEALPFSISGTTDLVIADKLFAKAHDLRGGLHVGFEIKKKIQDFHIYQAIGELKVMQCPTTLQYAINIIETAFVSDARNVIVEESGSIQGATVTNPVAMRINFRNFRDGLRDNLPHENEEEDGLKQFFNRPK</sequence>
<keyword evidence="2" id="KW-1185">Reference proteome</keyword>
<feature type="non-terminal residue" evidence="1">
    <location>
        <position position="1"/>
    </location>
</feature>
<proteinExistence type="predicted"/>
<gene>
    <name evidence="1" type="ORF">RFULGI_LOCUS15984</name>
</gene>